<dbReference type="EMBL" id="JAAAWP010000004">
    <property type="protein sequence ID" value="NDW21662.1"/>
    <property type="molecule type" value="Genomic_DNA"/>
</dbReference>
<dbReference type="Gene3D" id="3.40.190.10">
    <property type="entry name" value="Periplasmic binding protein-like II"/>
    <property type="match status" value="2"/>
</dbReference>
<reference evidence="5 6" key="1">
    <citation type="submission" date="2020-01" db="EMBL/GenBank/DDBJ databases">
        <title>Genomes of bacteria type strains.</title>
        <authorList>
            <person name="Chen J."/>
            <person name="Zhu S."/>
            <person name="Yang J."/>
        </authorList>
    </citation>
    <scope>NUCLEOTIDE SEQUENCE [LARGE SCALE GENOMIC DNA]</scope>
    <source>
        <strain evidence="5 6">LMG 22958</strain>
    </source>
</reference>
<dbReference type="PANTHER" id="PTHR35936:SF35">
    <property type="entry name" value="L-CYSTINE-BINDING PROTEIN TCYJ"/>
    <property type="match status" value="1"/>
</dbReference>
<evidence type="ECO:0000256" key="3">
    <source>
        <dbReference type="SAM" id="SignalP"/>
    </source>
</evidence>
<evidence type="ECO:0000256" key="1">
    <source>
        <dbReference type="ARBA" id="ARBA00010333"/>
    </source>
</evidence>
<accession>A0A6L9MTT1</accession>
<evidence type="ECO:0000313" key="5">
    <source>
        <dbReference type="EMBL" id="NDW21662.1"/>
    </source>
</evidence>
<dbReference type="PANTHER" id="PTHR35936">
    <property type="entry name" value="MEMBRANE-BOUND LYTIC MUREIN TRANSGLYCOSYLASE F"/>
    <property type="match status" value="1"/>
</dbReference>
<gene>
    <name evidence="5" type="ORF">GTW09_09045</name>
</gene>
<dbReference type="RefSeq" id="WP_163111615.1">
    <property type="nucleotide sequence ID" value="NZ_JAAAWP010000004.1"/>
</dbReference>
<dbReference type="SUPFAM" id="SSF53850">
    <property type="entry name" value="Periplasmic binding protein-like II"/>
    <property type="match status" value="1"/>
</dbReference>
<keyword evidence="6" id="KW-1185">Reference proteome</keyword>
<protein>
    <submittedName>
        <fullName evidence="5">Transporter substrate-binding domain-containing protein</fullName>
    </submittedName>
</protein>
<sequence length="246" mass="28000">MKQIISIVLLMLSTSIFAQPSPQSIKWGTDVWANFTERDGTGFYHELLSEIFKEPQYTMSVEYFPWKRTLKNLATGNIDMTGALPQNTAFYQSEWPLLTEDVYLVSRKGEYLTKDALANKVGAYRAGYESDIFYVALPRNAKGIPVNDPEQAVSLLKKGKIDYYVDIHSIVSPLLSSESTSSETKDADSSFTTSKIGNYKLYWSFVMNERGKRLKRHFDSQLKTLKDSGKLSTLYAKYALHIPQQQ</sequence>
<dbReference type="Pfam" id="PF00497">
    <property type="entry name" value="SBP_bac_3"/>
    <property type="match status" value="1"/>
</dbReference>
<keyword evidence="2 3" id="KW-0732">Signal</keyword>
<proteinExistence type="inferred from homology"/>
<feature type="domain" description="Solute-binding protein family 3/N-terminal" evidence="4">
    <location>
        <begin position="24"/>
        <end position="242"/>
    </location>
</feature>
<comment type="similarity">
    <text evidence="1">Belongs to the bacterial solute-binding protein 3 family.</text>
</comment>
<name>A0A6L9MTT1_9ALTE</name>
<feature type="signal peptide" evidence="3">
    <location>
        <begin position="1"/>
        <end position="18"/>
    </location>
</feature>
<organism evidence="5 6">
    <name type="scientific">Alteromonas hispanica</name>
    <dbReference type="NCBI Taxonomy" id="315421"/>
    <lineage>
        <taxon>Bacteria</taxon>
        <taxon>Pseudomonadati</taxon>
        <taxon>Pseudomonadota</taxon>
        <taxon>Gammaproteobacteria</taxon>
        <taxon>Alteromonadales</taxon>
        <taxon>Alteromonadaceae</taxon>
        <taxon>Alteromonas/Salinimonas group</taxon>
        <taxon>Alteromonas</taxon>
    </lineage>
</organism>
<comment type="caution">
    <text evidence="5">The sequence shown here is derived from an EMBL/GenBank/DDBJ whole genome shotgun (WGS) entry which is preliminary data.</text>
</comment>
<feature type="chain" id="PRO_5026786293" evidence="3">
    <location>
        <begin position="19"/>
        <end position="246"/>
    </location>
</feature>
<dbReference type="Proteomes" id="UP000478837">
    <property type="component" value="Unassembled WGS sequence"/>
</dbReference>
<evidence type="ECO:0000256" key="2">
    <source>
        <dbReference type="ARBA" id="ARBA00022729"/>
    </source>
</evidence>
<evidence type="ECO:0000259" key="4">
    <source>
        <dbReference type="SMART" id="SM00062"/>
    </source>
</evidence>
<dbReference type="AlphaFoldDB" id="A0A6L9MTT1"/>
<dbReference type="SMART" id="SM00062">
    <property type="entry name" value="PBPb"/>
    <property type="match status" value="1"/>
</dbReference>
<evidence type="ECO:0000313" key="6">
    <source>
        <dbReference type="Proteomes" id="UP000478837"/>
    </source>
</evidence>
<dbReference type="InterPro" id="IPR001638">
    <property type="entry name" value="Solute-binding_3/MltF_N"/>
</dbReference>